<feature type="transmembrane region" description="Helical" evidence="1">
    <location>
        <begin position="243"/>
        <end position="269"/>
    </location>
</feature>
<feature type="transmembrane region" description="Helical" evidence="1">
    <location>
        <begin position="31"/>
        <end position="53"/>
    </location>
</feature>
<evidence type="ECO:0000313" key="3">
    <source>
        <dbReference type="Proteomes" id="UP000287447"/>
    </source>
</evidence>
<sequence>MTLTRKHIGRFGIAFLAAVAIYFLHGGMQAALWEPAFVTGWILLGGMLVLTLLNTRKKLPFLPLAKVRNWVKLHVYLGWFVVGTFLIHLDFNVPNGWIETTMAVLFVIVALSGVLGAFLSKSLPPRLTRRGEEVIFERIPIFMTQLREAADDLAVYSVEQTTSTSIADFYAERLRDWFTRPRDYFEHIMELGGRRFALKQEFDSMERYLNDTEKEVLGELRALAEKKSDLDYHYALQKTLKGWLFIHIPATYGLLALAVVHVILVHAFAGMSL</sequence>
<feature type="transmembrane region" description="Helical" evidence="1">
    <location>
        <begin position="7"/>
        <end position="25"/>
    </location>
</feature>
<accession>A0A3S2ZAY0</accession>
<feature type="transmembrane region" description="Helical" evidence="1">
    <location>
        <begin position="97"/>
        <end position="120"/>
    </location>
</feature>
<reference evidence="3" key="1">
    <citation type="submission" date="2019-01" db="EMBL/GenBank/DDBJ databases">
        <title>Gri0909 isolated from a small marine red alga.</title>
        <authorList>
            <person name="Kim J."/>
            <person name="Jeong S.E."/>
            <person name="Jeon C.O."/>
        </authorList>
    </citation>
    <scope>NUCLEOTIDE SEQUENCE [LARGE SCALE GENOMIC DNA]</scope>
    <source>
        <strain evidence="3">Gri0909</strain>
    </source>
</reference>
<keyword evidence="1" id="KW-0472">Membrane</keyword>
<keyword evidence="1" id="KW-0812">Transmembrane</keyword>
<comment type="caution">
    <text evidence="2">The sequence shown here is derived from an EMBL/GenBank/DDBJ whole genome shotgun (WGS) entry which is preliminary data.</text>
</comment>
<proteinExistence type="predicted"/>
<gene>
    <name evidence="2" type="ORF">EOI86_10065</name>
</gene>
<dbReference type="RefSeq" id="WP_127764919.1">
    <property type="nucleotide sequence ID" value="NZ_SADE01000001.1"/>
</dbReference>
<name>A0A3S2ZAY0_9PROT</name>
<dbReference type="OrthoDB" id="8480418at2"/>
<feature type="transmembrane region" description="Helical" evidence="1">
    <location>
        <begin position="73"/>
        <end position="91"/>
    </location>
</feature>
<protein>
    <submittedName>
        <fullName evidence="2">Uncharacterized protein</fullName>
    </submittedName>
</protein>
<evidence type="ECO:0000256" key="1">
    <source>
        <dbReference type="SAM" id="Phobius"/>
    </source>
</evidence>
<keyword evidence="3" id="KW-1185">Reference proteome</keyword>
<dbReference type="AlphaFoldDB" id="A0A3S2ZAY0"/>
<evidence type="ECO:0000313" key="2">
    <source>
        <dbReference type="EMBL" id="RVU39548.1"/>
    </source>
</evidence>
<keyword evidence="1" id="KW-1133">Transmembrane helix</keyword>
<dbReference type="Proteomes" id="UP000287447">
    <property type="component" value="Unassembled WGS sequence"/>
</dbReference>
<dbReference type="EMBL" id="SADE01000001">
    <property type="protein sequence ID" value="RVU39548.1"/>
    <property type="molecule type" value="Genomic_DNA"/>
</dbReference>
<organism evidence="2 3">
    <name type="scientific">Hwanghaeella grinnelliae</name>
    <dbReference type="NCBI Taxonomy" id="2500179"/>
    <lineage>
        <taxon>Bacteria</taxon>
        <taxon>Pseudomonadati</taxon>
        <taxon>Pseudomonadota</taxon>
        <taxon>Alphaproteobacteria</taxon>
        <taxon>Rhodospirillales</taxon>
        <taxon>Rhodospirillaceae</taxon>
        <taxon>Hwanghaeella</taxon>
    </lineage>
</organism>